<keyword evidence="4" id="KW-1185">Reference proteome</keyword>
<dbReference type="PANTHER" id="PTHR42685">
    <property type="entry name" value="GERANYLGERANYL DIPHOSPHATE REDUCTASE"/>
    <property type="match status" value="1"/>
</dbReference>
<feature type="domain" description="FAD/NAD(P)-binding" evidence="1">
    <location>
        <begin position="6"/>
        <end position="142"/>
    </location>
</feature>
<dbReference type="STRING" id="453591.Igni_0705"/>
<evidence type="ECO:0000259" key="1">
    <source>
        <dbReference type="Pfam" id="PF07992"/>
    </source>
</evidence>
<dbReference type="InterPro" id="IPR050407">
    <property type="entry name" value="Geranylgeranyl_reductase"/>
</dbReference>
<proteinExistence type="predicted"/>
<dbReference type="RefSeq" id="WP_011998739.1">
    <property type="nucleotide sequence ID" value="NC_009776.1"/>
</dbReference>
<reference evidence="3 4" key="1">
    <citation type="journal article" date="2008" name="Genome Biol.">
        <title>A genomic analysis of the archaeal system Ignicoccus hospitalis-Nanoarchaeum equitans.</title>
        <authorList>
            <person name="Podar M."/>
            <person name="Anderson I."/>
            <person name="Makarova K.S."/>
            <person name="Elkins J.G."/>
            <person name="Ivanova N."/>
            <person name="Wall M.A."/>
            <person name="Lykidis A."/>
            <person name="Mavromatis K."/>
            <person name="Sun H."/>
            <person name="Hudson M.E."/>
            <person name="Chen W."/>
            <person name="Deciu C."/>
            <person name="Hutchison D."/>
            <person name="Eads J.R."/>
            <person name="Anderson A."/>
            <person name="Fernandes F."/>
            <person name="Szeto E."/>
            <person name="Lapidus A."/>
            <person name="Kyrpides N.C."/>
            <person name="Saier M.H.Jr."/>
            <person name="Richardson P.M."/>
            <person name="Rachel R."/>
            <person name="Huber H."/>
            <person name="Eisen J.A."/>
            <person name="Koonin E.V."/>
            <person name="Keller M."/>
            <person name="Stetter K.O."/>
        </authorList>
    </citation>
    <scope>NUCLEOTIDE SEQUENCE [LARGE SCALE GENOMIC DNA]</scope>
    <source>
        <strain evidence="4">KIN4/I / DSM 18386 / JCM 14125</strain>
    </source>
</reference>
<dbReference type="InterPro" id="IPR023753">
    <property type="entry name" value="FAD/NAD-binding_dom"/>
</dbReference>
<evidence type="ECO:0000313" key="3">
    <source>
        <dbReference type="EMBL" id="ABU81887.1"/>
    </source>
</evidence>
<protein>
    <submittedName>
        <fullName evidence="3">Dehydrogenase (Flavoprotein)-like protein</fullName>
    </submittedName>
</protein>
<feature type="domain" description="Digeranylgeranylglycerophospholipid reductase catalytic" evidence="2">
    <location>
        <begin position="151"/>
        <end position="201"/>
    </location>
</feature>
<dbReference type="PANTHER" id="PTHR42685:SF20">
    <property type="entry name" value="HYDROGENASE, PUTATIVE-RELATED"/>
    <property type="match status" value="1"/>
</dbReference>
<dbReference type="Pfam" id="PF07992">
    <property type="entry name" value="Pyr_redox_2"/>
    <property type="match status" value="1"/>
</dbReference>
<evidence type="ECO:0000259" key="2">
    <source>
        <dbReference type="Pfam" id="PF22578"/>
    </source>
</evidence>
<accession>A8AAD5</accession>
<evidence type="ECO:0000313" key="4">
    <source>
        <dbReference type="Proteomes" id="UP000000262"/>
    </source>
</evidence>
<dbReference type="Proteomes" id="UP000000262">
    <property type="component" value="Chromosome"/>
</dbReference>
<dbReference type="PRINTS" id="PR00420">
    <property type="entry name" value="RNGMNOXGNASE"/>
</dbReference>
<dbReference type="GO" id="GO:0016491">
    <property type="term" value="F:oxidoreductase activity"/>
    <property type="evidence" value="ECO:0007669"/>
    <property type="project" value="InterPro"/>
</dbReference>
<dbReference type="eggNOG" id="arCOG00570">
    <property type="taxonomic scope" value="Archaea"/>
</dbReference>
<dbReference type="InterPro" id="IPR036188">
    <property type="entry name" value="FAD/NAD-bd_sf"/>
</dbReference>
<dbReference type="GeneID" id="5562070"/>
<dbReference type="EMBL" id="CP000816">
    <property type="protein sequence ID" value="ABU81887.1"/>
    <property type="molecule type" value="Genomic_DNA"/>
</dbReference>
<dbReference type="InterPro" id="IPR054715">
    <property type="entry name" value="GGR_cat"/>
</dbReference>
<dbReference type="AlphaFoldDB" id="A8AAD5"/>
<name>A8AAD5_IGNH4</name>
<dbReference type="HOGENOM" id="CLU_066799_0_0_2"/>
<dbReference type="Pfam" id="PF22578">
    <property type="entry name" value="GGR_cat"/>
    <property type="match status" value="1"/>
</dbReference>
<dbReference type="SUPFAM" id="SSF51905">
    <property type="entry name" value="FAD/NAD(P)-binding domain"/>
    <property type="match status" value="1"/>
</dbReference>
<organism evidence="3 4">
    <name type="scientific">Ignicoccus hospitalis (strain KIN4/I / DSM 18386 / JCM 14125)</name>
    <dbReference type="NCBI Taxonomy" id="453591"/>
    <lineage>
        <taxon>Archaea</taxon>
        <taxon>Thermoproteota</taxon>
        <taxon>Thermoprotei</taxon>
        <taxon>Desulfurococcales</taxon>
        <taxon>Desulfurococcaceae</taxon>
        <taxon>Ignicoccus</taxon>
    </lineage>
</organism>
<dbReference type="PhylomeDB" id="A8AAD5"/>
<gene>
    <name evidence="3" type="ordered locus">Igni_0705</name>
</gene>
<dbReference type="OrthoDB" id="6062at2157"/>
<dbReference type="Gene3D" id="3.50.50.60">
    <property type="entry name" value="FAD/NAD(P)-binding domain"/>
    <property type="match status" value="1"/>
</dbReference>
<dbReference type="KEGG" id="iho:Igni_0705"/>
<sequence>MPTTTYDYFVLGGGPAGVAAAYFLSQEGYKVLLVEQRPHLGAKPCGGGVPTQLNMTLTVPADSILNKIRSLTLYFNMKHVGTWDAKETIFYLIDRTKFLEHYSTSFDVALKTSAKVTHLYATINNEKVDISKVIIATGYSWRFRERDMLAQTLQYYVKDIKIDDPSEMKFYFFKDLIGYAWFFPYGEREAKVGIGGLDVTVNQLKVRLDMLLKELNIDTSSITRIDGAPIDMGGIKLEWAKEPTYVVGEALGAVMPLTGEGIRPSILTAKVLAHAIAREKDYREVLGSMKLYKATQLQAKILKKVRKEGKVPTLKELSPKNVEAIYKFGMGEAGIREFLSILPKAFSLSLLKKLI</sequence>